<reference evidence="2" key="2">
    <citation type="submission" date="2018-02" db="UniProtKB">
        <authorList>
            <consortium name="EnsemblPlants"/>
        </authorList>
    </citation>
    <scope>IDENTIFICATION</scope>
    <source>
        <strain evidence="2">Williams 82</strain>
    </source>
</reference>
<dbReference type="AlphaFoldDB" id="A0A0R0HNL7"/>
<gene>
    <name evidence="1" type="ORF">GLYMA_11G091100</name>
</gene>
<dbReference type="EMBL" id="CM000844">
    <property type="protein sequence ID" value="KRH28997.1"/>
    <property type="molecule type" value="Genomic_DNA"/>
</dbReference>
<keyword evidence="3" id="KW-1185">Reference proteome</keyword>
<dbReference type="Proteomes" id="UP000008827">
    <property type="component" value="Chromosome 11"/>
</dbReference>
<proteinExistence type="predicted"/>
<evidence type="ECO:0000313" key="3">
    <source>
        <dbReference type="Proteomes" id="UP000008827"/>
    </source>
</evidence>
<protein>
    <submittedName>
        <fullName evidence="1 2">Uncharacterized protein</fullName>
    </submittedName>
</protein>
<dbReference type="Gramene" id="KRH28997">
    <property type="protein sequence ID" value="KRH28997"/>
    <property type="gene ID" value="GLYMA_11G091100"/>
</dbReference>
<evidence type="ECO:0000313" key="2">
    <source>
        <dbReference type="EnsemblPlants" id="KRH28997"/>
    </source>
</evidence>
<organism evidence="1">
    <name type="scientific">Glycine max</name>
    <name type="common">Soybean</name>
    <name type="synonym">Glycine hispida</name>
    <dbReference type="NCBI Taxonomy" id="3847"/>
    <lineage>
        <taxon>Eukaryota</taxon>
        <taxon>Viridiplantae</taxon>
        <taxon>Streptophyta</taxon>
        <taxon>Embryophyta</taxon>
        <taxon>Tracheophyta</taxon>
        <taxon>Spermatophyta</taxon>
        <taxon>Magnoliopsida</taxon>
        <taxon>eudicotyledons</taxon>
        <taxon>Gunneridae</taxon>
        <taxon>Pentapetalae</taxon>
        <taxon>rosids</taxon>
        <taxon>fabids</taxon>
        <taxon>Fabales</taxon>
        <taxon>Fabaceae</taxon>
        <taxon>Papilionoideae</taxon>
        <taxon>50 kb inversion clade</taxon>
        <taxon>NPAAA clade</taxon>
        <taxon>indigoferoid/millettioid clade</taxon>
        <taxon>Phaseoleae</taxon>
        <taxon>Glycine</taxon>
        <taxon>Glycine subgen. Soja</taxon>
    </lineage>
</organism>
<dbReference type="EnsemblPlants" id="KRH28997">
    <property type="protein sequence ID" value="KRH28997"/>
    <property type="gene ID" value="GLYMA_11G091100"/>
</dbReference>
<name>A0A0R0HNL7_SOYBN</name>
<accession>A0A0R0HNL7</accession>
<reference evidence="1 2" key="1">
    <citation type="journal article" date="2010" name="Nature">
        <title>Genome sequence of the palaeopolyploid soybean.</title>
        <authorList>
            <person name="Schmutz J."/>
            <person name="Cannon S.B."/>
            <person name="Schlueter J."/>
            <person name="Ma J."/>
            <person name="Mitros T."/>
            <person name="Nelson W."/>
            <person name="Hyten D.L."/>
            <person name="Song Q."/>
            <person name="Thelen J.J."/>
            <person name="Cheng J."/>
            <person name="Xu D."/>
            <person name="Hellsten U."/>
            <person name="May G.D."/>
            <person name="Yu Y."/>
            <person name="Sakurai T."/>
            <person name="Umezawa T."/>
            <person name="Bhattacharyya M.K."/>
            <person name="Sandhu D."/>
            <person name="Valliyodan B."/>
            <person name="Lindquist E."/>
            <person name="Peto M."/>
            <person name="Grant D."/>
            <person name="Shu S."/>
            <person name="Goodstein D."/>
            <person name="Barry K."/>
            <person name="Futrell-Griggs M."/>
            <person name="Abernathy B."/>
            <person name="Du J."/>
            <person name="Tian Z."/>
            <person name="Zhu L."/>
            <person name="Gill N."/>
            <person name="Joshi T."/>
            <person name="Libault M."/>
            <person name="Sethuraman A."/>
            <person name="Zhang X.-C."/>
            <person name="Shinozaki K."/>
            <person name="Nguyen H.T."/>
            <person name="Wing R.A."/>
            <person name="Cregan P."/>
            <person name="Specht J."/>
            <person name="Grimwood J."/>
            <person name="Rokhsar D."/>
            <person name="Stacey G."/>
            <person name="Shoemaker R.C."/>
            <person name="Jackson S.A."/>
        </authorList>
    </citation>
    <scope>NUCLEOTIDE SEQUENCE</scope>
    <source>
        <strain evidence="2">cv. Williams 82</strain>
        <tissue evidence="1">Callus</tissue>
    </source>
</reference>
<reference evidence="1" key="3">
    <citation type="submission" date="2018-07" db="EMBL/GenBank/DDBJ databases">
        <title>WGS assembly of Glycine max.</title>
        <authorList>
            <person name="Schmutz J."/>
            <person name="Cannon S."/>
            <person name="Schlueter J."/>
            <person name="Ma J."/>
            <person name="Mitros T."/>
            <person name="Nelson W."/>
            <person name="Hyten D."/>
            <person name="Song Q."/>
            <person name="Thelen J."/>
            <person name="Cheng J."/>
            <person name="Xu D."/>
            <person name="Hellsten U."/>
            <person name="May G."/>
            <person name="Yu Y."/>
            <person name="Sakurai T."/>
            <person name="Umezawa T."/>
            <person name="Bhattacharyya M."/>
            <person name="Sandhu D."/>
            <person name="Valliyodan B."/>
            <person name="Lindquist E."/>
            <person name="Peto M."/>
            <person name="Grant D."/>
            <person name="Shu S."/>
            <person name="Goodstein D."/>
            <person name="Barry K."/>
            <person name="Futrell-Griggs M."/>
            <person name="Abernathy B."/>
            <person name="Du J."/>
            <person name="Tian Z."/>
            <person name="Zhu L."/>
            <person name="Gill N."/>
            <person name="Joshi T."/>
            <person name="Libault M."/>
            <person name="Sethuraman A."/>
            <person name="Zhang X."/>
            <person name="Shinozaki K."/>
            <person name="Nguyen H."/>
            <person name="Wing R."/>
            <person name="Cregan P."/>
            <person name="Specht J."/>
            <person name="Grimwood J."/>
            <person name="Rokhsar D."/>
            <person name="Stacey G."/>
            <person name="Shoemaker R."/>
            <person name="Jackson S."/>
        </authorList>
    </citation>
    <scope>NUCLEOTIDE SEQUENCE</scope>
    <source>
        <tissue evidence="1">Callus</tissue>
    </source>
</reference>
<dbReference type="InParanoid" id="A0A0R0HNL7"/>
<evidence type="ECO:0000313" key="1">
    <source>
        <dbReference type="EMBL" id="KRH28997.1"/>
    </source>
</evidence>
<sequence length="68" mass="8085">MRLVRVVTAYTKRIPHSAILRTMVFIFHEKKKKNCPRKRPIILHVWVIGVEKKSSLEGNFKELLLKEE</sequence>